<proteinExistence type="predicted"/>
<feature type="transmembrane region" description="Helical" evidence="1">
    <location>
        <begin position="12"/>
        <end position="36"/>
    </location>
</feature>
<dbReference type="GeneID" id="71999023"/>
<keyword evidence="1" id="KW-1133">Transmembrane helix</keyword>
<evidence type="ECO:0000313" key="3">
    <source>
        <dbReference type="EMBL" id="KAH9829637.1"/>
    </source>
</evidence>
<feature type="transmembrane region" description="Helical" evidence="1">
    <location>
        <begin position="121"/>
        <end position="143"/>
    </location>
</feature>
<feature type="domain" description="DUF6534" evidence="2">
    <location>
        <begin position="169"/>
        <end position="258"/>
    </location>
</feature>
<dbReference type="EMBL" id="JADCUA010000036">
    <property type="protein sequence ID" value="KAH9829637.1"/>
    <property type="molecule type" value="Genomic_DNA"/>
</dbReference>
<accession>A0ABQ8JZU4</accession>
<protein>
    <recommendedName>
        <fullName evidence="2">DUF6534 domain-containing protein</fullName>
    </recommendedName>
</protein>
<keyword evidence="1" id="KW-0472">Membrane</keyword>
<evidence type="ECO:0000259" key="2">
    <source>
        <dbReference type="Pfam" id="PF20152"/>
    </source>
</evidence>
<dbReference type="PANTHER" id="PTHR40465">
    <property type="entry name" value="CHROMOSOME 1, WHOLE GENOME SHOTGUN SEQUENCE"/>
    <property type="match status" value="1"/>
</dbReference>
<comment type="caution">
    <text evidence="3">The sequence shown here is derived from an EMBL/GenBank/DDBJ whole genome shotgun (WGS) entry which is preliminary data.</text>
</comment>
<organism evidence="3 4">
    <name type="scientific">Rhodofomes roseus</name>
    <dbReference type="NCBI Taxonomy" id="34475"/>
    <lineage>
        <taxon>Eukaryota</taxon>
        <taxon>Fungi</taxon>
        <taxon>Dikarya</taxon>
        <taxon>Basidiomycota</taxon>
        <taxon>Agaricomycotina</taxon>
        <taxon>Agaricomycetes</taxon>
        <taxon>Polyporales</taxon>
        <taxon>Rhodofomes</taxon>
    </lineage>
</organism>
<feature type="transmembrane region" description="Helical" evidence="1">
    <location>
        <begin position="163"/>
        <end position="184"/>
    </location>
</feature>
<name>A0ABQ8JZU4_9APHY</name>
<keyword evidence="1" id="KW-0812">Transmembrane</keyword>
<gene>
    <name evidence="3" type="ORF">C8Q71DRAFT_395455</name>
</gene>
<dbReference type="RefSeq" id="XP_047773080.1">
    <property type="nucleotide sequence ID" value="XM_047918291.1"/>
</dbReference>
<evidence type="ECO:0000313" key="4">
    <source>
        <dbReference type="Proteomes" id="UP000814176"/>
    </source>
</evidence>
<reference evidence="3 4" key="1">
    <citation type="journal article" date="2021" name="Environ. Microbiol.">
        <title>Gene family expansions and transcriptome signatures uncover fungal adaptations to wood decay.</title>
        <authorList>
            <person name="Hage H."/>
            <person name="Miyauchi S."/>
            <person name="Viragh M."/>
            <person name="Drula E."/>
            <person name="Min B."/>
            <person name="Chaduli D."/>
            <person name="Navarro D."/>
            <person name="Favel A."/>
            <person name="Norest M."/>
            <person name="Lesage-Meessen L."/>
            <person name="Balint B."/>
            <person name="Merenyi Z."/>
            <person name="de Eugenio L."/>
            <person name="Morin E."/>
            <person name="Martinez A.T."/>
            <person name="Baldrian P."/>
            <person name="Stursova M."/>
            <person name="Martinez M.J."/>
            <person name="Novotny C."/>
            <person name="Magnuson J.K."/>
            <person name="Spatafora J.W."/>
            <person name="Maurice S."/>
            <person name="Pangilinan J."/>
            <person name="Andreopoulos W."/>
            <person name="LaButti K."/>
            <person name="Hundley H."/>
            <person name="Na H."/>
            <person name="Kuo A."/>
            <person name="Barry K."/>
            <person name="Lipzen A."/>
            <person name="Henrissat B."/>
            <person name="Riley R."/>
            <person name="Ahrendt S."/>
            <person name="Nagy L.G."/>
            <person name="Grigoriev I.V."/>
            <person name="Martin F."/>
            <person name="Rosso M.N."/>
        </authorList>
    </citation>
    <scope>NUCLEOTIDE SEQUENCE [LARGE SCALE GENOMIC DNA]</scope>
    <source>
        <strain evidence="3 4">CIRM-BRFM 1785</strain>
    </source>
</reference>
<sequence length="277" mass="31564">MASFSIAGSLGSLFVGILLSNLLYGITCAQTLYYFYHYRDDRWILKTWVAYIWLLDTAKLMTEAHQLWFYFVVRHDNLFGLLQLDSFVGGEQILEGLLQLTVQWYFLHKIYRLLRTTRSRLFFAIPAAAFFVLSIASTIWTVYNCFAHPDIGGTLTSELDAAVLLLVASVVTDVYITFALCYCLQRTTTAFDRTKHIMSRLVTYLVNRGALLCVTTLVLLIMYCLDARNGTYYSEILQAPTGSLYANSLLAMLNVRNHLGRAEVNESALLPLRLRRS</sequence>
<dbReference type="InterPro" id="IPR045339">
    <property type="entry name" value="DUF6534"/>
</dbReference>
<keyword evidence="4" id="KW-1185">Reference proteome</keyword>
<dbReference type="Pfam" id="PF20152">
    <property type="entry name" value="DUF6534"/>
    <property type="match status" value="1"/>
</dbReference>
<evidence type="ECO:0000256" key="1">
    <source>
        <dbReference type="SAM" id="Phobius"/>
    </source>
</evidence>
<dbReference type="PANTHER" id="PTHR40465:SF1">
    <property type="entry name" value="DUF6534 DOMAIN-CONTAINING PROTEIN"/>
    <property type="match status" value="1"/>
</dbReference>
<feature type="transmembrane region" description="Helical" evidence="1">
    <location>
        <begin position="205"/>
        <end position="223"/>
    </location>
</feature>
<dbReference type="Proteomes" id="UP000814176">
    <property type="component" value="Unassembled WGS sequence"/>
</dbReference>